<dbReference type="PROSITE" id="PS00463">
    <property type="entry name" value="ZN2_CY6_FUNGAL_1"/>
    <property type="match status" value="1"/>
</dbReference>
<dbReference type="InterPro" id="IPR052360">
    <property type="entry name" value="Transcr_Regulatory_Proteins"/>
</dbReference>
<organism evidence="9 10">
    <name type="scientific">Fusarium torulosum</name>
    <dbReference type="NCBI Taxonomy" id="33205"/>
    <lineage>
        <taxon>Eukaryota</taxon>
        <taxon>Fungi</taxon>
        <taxon>Dikarya</taxon>
        <taxon>Ascomycota</taxon>
        <taxon>Pezizomycotina</taxon>
        <taxon>Sordariomycetes</taxon>
        <taxon>Hypocreomycetidae</taxon>
        <taxon>Hypocreales</taxon>
        <taxon>Nectriaceae</taxon>
        <taxon>Fusarium</taxon>
    </lineage>
</organism>
<dbReference type="GO" id="GO:0003677">
    <property type="term" value="F:DNA binding"/>
    <property type="evidence" value="ECO:0007669"/>
    <property type="project" value="UniProtKB-KW"/>
</dbReference>
<keyword evidence="4" id="KW-0238">DNA-binding</keyword>
<evidence type="ECO:0000313" key="9">
    <source>
        <dbReference type="EMBL" id="SPJ77921.1"/>
    </source>
</evidence>
<keyword evidence="6" id="KW-0539">Nucleus</keyword>
<evidence type="ECO:0000313" key="10">
    <source>
        <dbReference type="Proteomes" id="UP001187734"/>
    </source>
</evidence>
<dbReference type="AlphaFoldDB" id="A0AAE8M9P9"/>
<dbReference type="Pfam" id="PF00172">
    <property type="entry name" value="Zn_clus"/>
    <property type="match status" value="1"/>
</dbReference>
<dbReference type="GO" id="GO:0008270">
    <property type="term" value="F:zinc ion binding"/>
    <property type="evidence" value="ECO:0007669"/>
    <property type="project" value="InterPro"/>
</dbReference>
<dbReference type="Gene3D" id="4.10.240.10">
    <property type="entry name" value="Zn(2)-C6 fungal-type DNA-binding domain"/>
    <property type="match status" value="1"/>
</dbReference>
<feature type="region of interest" description="Disordered" evidence="7">
    <location>
        <begin position="63"/>
        <end position="85"/>
    </location>
</feature>
<evidence type="ECO:0000259" key="8">
    <source>
        <dbReference type="PROSITE" id="PS50048"/>
    </source>
</evidence>
<proteinExistence type="predicted"/>
<keyword evidence="1" id="KW-0479">Metal-binding</keyword>
<dbReference type="PROSITE" id="PS50048">
    <property type="entry name" value="ZN2_CY6_FUNGAL_2"/>
    <property type="match status" value="1"/>
</dbReference>
<dbReference type="InterPro" id="IPR001138">
    <property type="entry name" value="Zn2Cys6_DnaBD"/>
</dbReference>
<sequence length="560" mass="62561">METLPIKDVKAKRTRTNVKQSKNGCLTCKARRIKCDEAKPTCQRCQSSKRECGGYPRDITQNSSLKALSRSSSSPSTSDSLSGLSTISSASSPLRSLAFTPQQLSSPFVALACNVFVSSPRRARTDIEQNLWSHIVPQLAHSIPSVRAAVEAFGSSYNEYVLKVDTPCPGLETTKRYAQALKLVQYDLATLQYGPLPGIIACLFLACAEALQQRLNKSHLHLLGAFSLLLSGADSKALATIDIESVSFLFQKLDLHVATYGICNPPHLPPLPAITTDSIISLPPDRSLYKILNSCYHFTARAHQYKYTNPRLTPPDLLIEQGRQIGTLKQWLSCNTLSSPCDIESDESLLVLRTQCLAALIHASTILEPRETSYDYYGPDFEEIVTTIEALLMSKCHQQDSQQGSLPSFIPEMGIIHPLYLTAKRYRNSYWRRKALQLIDKCGKEGPWCAETESSIIEAVIKIEEGSFDKASLDLSRNEDATIDNPSNIPEKNRINCSWTVDPGKEDGDCNAVTRKRYTRAIIFKCLDIDGMLHDTEGQEPRKFPWEDSKWWKTWFVSLE</sequence>
<keyword evidence="5" id="KW-0804">Transcription</keyword>
<dbReference type="GO" id="GO:0000981">
    <property type="term" value="F:DNA-binding transcription factor activity, RNA polymerase II-specific"/>
    <property type="evidence" value="ECO:0007669"/>
    <property type="project" value="InterPro"/>
</dbReference>
<evidence type="ECO:0000256" key="2">
    <source>
        <dbReference type="ARBA" id="ARBA00022833"/>
    </source>
</evidence>
<dbReference type="EMBL" id="ONZP01000211">
    <property type="protein sequence ID" value="SPJ77921.1"/>
    <property type="molecule type" value="Genomic_DNA"/>
</dbReference>
<reference evidence="9" key="1">
    <citation type="submission" date="2018-03" db="EMBL/GenBank/DDBJ databases">
        <authorList>
            <person name="Guldener U."/>
        </authorList>
    </citation>
    <scope>NUCLEOTIDE SEQUENCE</scope>
</reference>
<dbReference type="SUPFAM" id="SSF57701">
    <property type="entry name" value="Zn2/Cys6 DNA-binding domain"/>
    <property type="match status" value="1"/>
</dbReference>
<evidence type="ECO:0000256" key="1">
    <source>
        <dbReference type="ARBA" id="ARBA00022723"/>
    </source>
</evidence>
<dbReference type="PANTHER" id="PTHR36206">
    <property type="entry name" value="ASPERCRYPTIN BIOSYNTHESIS CLUSTER-SPECIFIC TRANSCRIPTION REGULATOR ATNN-RELATED"/>
    <property type="match status" value="1"/>
</dbReference>
<keyword evidence="2" id="KW-0862">Zinc</keyword>
<dbReference type="SMART" id="SM00066">
    <property type="entry name" value="GAL4"/>
    <property type="match status" value="1"/>
</dbReference>
<name>A0AAE8M9P9_9HYPO</name>
<keyword evidence="10" id="KW-1185">Reference proteome</keyword>
<keyword evidence="3" id="KW-0805">Transcription regulation</keyword>
<dbReference type="InterPro" id="IPR036864">
    <property type="entry name" value="Zn2-C6_fun-type_DNA-bd_sf"/>
</dbReference>
<gene>
    <name evidence="9" type="ORF">FTOL_06347</name>
</gene>
<dbReference type="CDD" id="cd00067">
    <property type="entry name" value="GAL4"/>
    <property type="match status" value="1"/>
</dbReference>
<protein>
    <recommendedName>
        <fullName evidence="8">Zn(2)-C6 fungal-type domain-containing protein</fullName>
    </recommendedName>
</protein>
<evidence type="ECO:0000256" key="7">
    <source>
        <dbReference type="SAM" id="MobiDB-lite"/>
    </source>
</evidence>
<evidence type="ECO:0000256" key="6">
    <source>
        <dbReference type="ARBA" id="ARBA00023242"/>
    </source>
</evidence>
<accession>A0AAE8M9P9</accession>
<evidence type="ECO:0000256" key="5">
    <source>
        <dbReference type="ARBA" id="ARBA00023163"/>
    </source>
</evidence>
<feature type="domain" description="Zn(2)-C6 fungal-type" evidence="8">
    <location>
        <begin position="24"/>
        <end position="52"/>
    </location>
</feature>
<evidence type="ECO:0000256" key="3">
    <source>
        <dbReference type="ARBA" id="ARBA00023015"/>
    </source>
</evidence>
<dbReference type="Proteomes" id="UP001187734">
    <property type="component" value="Unassembled WGS sequence"/>
</dbReference>
<comment type="caution">
    <text evidence="9">The sequence shown here is derived from an EMBL/GenBank/DDBJ whole genome shotgun (WGS) entry which is preliminary data.</text>
</comment>
<evidence type="ECO:0000256" key="4">
    <source>
        <dbReference type="ARBA" id="ARBA00023125"/>
    </source>
</evidence>
<dbReference type="PANTHER" id="PTHR36206:SF13">
    <property type="entry name" value="TRANSCRIPTIONAL REGULATORY PROTEIN MOC3"/>
    <property type="match status" value="1"/>
</dbReference>